<name>A0A218MNA1_9VIRU</name>
<accession>A0A218MNA1</accession>
<evidence type="ECO:0000313" key="1">
    <source>
        <dbReference type="EMBL" id="ASF00747.1"/>
    </source>
</evidence>
<reference evidence="1" key="2">
    <citation type="journal article" date="2017" name="Nat. Commun.">
        <title>Single-virus genomics reveals hidden cosmopolitan and abundant viruses.</title>
        <authorList>
            <person name="Martinez-Hernandez F."/>
            <person name="Fornas O."/>
            <person name="Lluesma Gomez M."/>
            <person name="Bolduc B."/>
            <person name="de la Cruz Pena M.J."/>
            <person name="Martinez J.M."/>
            <person name="Anton J."/>
            <person name="Gasol J.M."/>
            <person name="Rosselli R."/>
            <person name="Rodriguez-Valera F."/>
            <person name="Sullivan M.B."/>
            <person name="Acinas S.G."/>
            <person name="Martinez-Garcia M."/>
        </authorList>
    </citation>
    <scope>NUCLEOTIDE SEQUENCE</scope>
</reference>
<organism evidence="1">
    <name type="scientific">uncultured virus</name>
    <dbReference type="NCBI Taxonomy" id="340016"/>
    <lineage>
        <taxon>Viruses</taxon>
        <taxon>environmental samples</taxon>
    </lineage>
</organism>
<proteinExistence type="predicted"/>
<protein>
    <submittedName>
        <fullName evidence="1">Uncharacterized protein</fullName>
    </submittedName>
</protein>
<dbReference type="EMBL" id="KY052854">
    <property type="protein sequence ID" value="ASF00747.1"/>
    <property type="molecule type" value="Genomic_DNA"/>
</dbReference>
<sequence>MFNNERNNMNEPFKIDMYFNIRYYAKKHSKTITRRAKWDEKCRTWIDKKGNPCLCYWDVDADTGNKYRTAVNYEVLA</sequence>
<reference evidence="1" key="1">
    <citation type="submission" date="2016-10" db="EMBL/GenBank/DDBJ databases">
        <authorList>
            <person name="Varghese N."/>
        </authorList>
    </citation>
    <scope>NUCLEOTIDE SEQUENCE</scope>
</reference>